<protein>
    <submittedName>
        <fullName evidence="1">Uncharacterized protein</fullName>
    </submittedName>
</protein>
<comment type="caution">
    <text evidence="1">The sequence shown here is derived from an EMBL/GenBank/DDBJ whole genome shotgun (WGS) entry which is preliminary data.</text>
</comment>
<evidence type="ECO:0000313" key="2">
    <source>
        <dbReference type="Proteomes" id="UP000248021"/>
    </source>
</evidence>
<dbReference type="RefSeq" id="WP_281064296.1">
    <property type="nucleotide sequence ID" value="NZ_JAHBRY010000005.1"/>
</dbReference>
<accession>A0A2V3TTE7</accession>
<organism evidence="1 2">
    <name type="scientific">Chelatococcus asaccharovorans</name>
    <dbReference type="NCBI Taxonomy" id="28210"/>
    <lineage>
        <taxon>Bacteria</taxon>
        <taxon>Pseudomonadati</taxon>
        <taxon>Pseudomonadota</taxon>
        <taxon>Alphaproteobacteria</taxon>
        <taxon>Hyphomicrobiales</taxon>
        <taxon>Chelatococcaceae</taxon>
        <taxon>Chelatococcus</taxon>
    </lineage>
</organism>
<dbReference type="EMBL" id="QJJK01000019">
    <property type="protein sequence ID" value="PXW51610.1"/>
    <property type="molecule type" value="Genomic_DNA"/>
</dbReference>
<proteinExistence type="predicted"/>
<dbReference type="Proteomes" id="UP000248021">
    <property type="component" value="Unassembled WGS sequence"/>
</dbReference>
<dbReference type="AlphaFoldDB" id="A0A2V3TTE7"/>
<sequence>MSLPRGRVASCNNRRAIGAASSVSQRLLPGQTLDSFEFEAVR</sequence>
<keyword evidence="2" id="KW-1185">Reference proteome</keyword>
<name>A0A2V3TTE7_9HYPH</name>
<gene>
    <name evidence="1" type="ORF">C7450_11947</name>
</gene>
<evidence type="ECO:0000313" key="1">
    <source>
        <dbReference type="EMBL" id="PXW51610.1"/>
    </source>
</evidence>
<reference evidence="1 2" key="1">
    <citation type="submission" date="2018-05" db="EMBL/GenBank/DDBJ databases">
        <title>Genomic Encyclopedia of Type Strains, Phase IV (KMG-IV): sequencing the most valuable type-strain genomes for metagenomic binning, comparative biology and taxonomic classification.</title>
        <authorList>
            <person name="Goeker M."/>
        </authorList>
    </citation>
    <scope>NUCLEOTIDE SEQUENCE [LARGE SCALE GENOMIC DNA]</scope>
    <source>
        <strain evidence="1 2">DSM 6462</strain>
    </source>
</reference>